<protein>
    <submittedName>
        <fullName evidence="11">General substrate transporter</fullName>
    </submittedName>
</protein>
<comment type="subcellular location">
    <subcellularLocation>
        <location evidence="1">Membrane</location>
        <topology evidence="1">Multi-pass membrane protein</topology>
    </subcellularLocation>
</comment>
<evidence type="ECO:0000313" key="11">
    <source>
        <dbReference type="EMBL" id="KAJ2906052.1"/>
    </source>
</evidence>
<evidence type="ECO:0000256" key="1">
    <source>
        <dbReference type="ARBA" id="ARBA00004141"/>
    </source>
</evidence>
<proteinExistence type="inferred from homology"/>
<evidence type="ECO:0000256" key="8">
    <source>
        <dbReference type="SAM" id="MobiDB-lite"/>
    </source>
</evidence>
<feature type="compositionally biased region" description="Basic and acidic residues" evidence="8">
    <location>
        <begin position="1"/>
        <end position="11"/>
    </location>
</feature>
<dbReference type="FunFam" id="1.20.1250.20:FF:000117">
    <property type="entry name" value="MFS hexose transporter"/>
    <property type="match status" value="1"/>
</dbReference>
<comment type="similarity">
    <text evidence="2 7">Belongs to the major facilitator superfamily. Sugar transporter (TC 2.A.1.1) family.</text>
</comment>
<dbReference type="Pfam" id="PF00083">
    <property type="entry name" value="Sugar_tr"/>
    <property type="match status" value="1"/>
</dbReference>
<evidence type="ECO:0000256" key="2">
    <source>
        <dbReference type="ARBA" id="ARBA00010992"/>
    </source>
</evidence>
<keyword evidence="5 9" id="KW-1133">Transmembrane helix</keyword>
<feature type="transmembrane region" description="Helical" evidence="9">
    <location>
        <begin position="172"/>
        <end position="194"/>
    </location>
</feature>
<feature type="transmembrane region" description="Helical" evidence="9">
    <location>
        <begin position="289"/>
        <end position="309"/>
    </location>
</feature>
<keyword evidence="6 9" id="KW-0472">Membrane</keyword>
<feature type="domain" description="Major facilitator superfamily (MFS) profile" evidence="10">
    <location>
        <begin position="42"/>
        <end position="483"/>
    </location>
</feature>
<evidence type="ECO:0000256" key="9">
    <source>
        <dbReference type="SAM" id="Phobius"/>
    </source>
</evidence>
<keyword evidence="3 7" id="KW-0813">Transport</keyword>
<dbReference type="PANTHER" id="PTHR48022:SF31">
    <property type="entry name" value="HEXOSE TRANSPORTER"/>
    <property type="match status" value="1"/>
</dbReference>
<comment type="caution">
    <text evidence="11">The sequence shown here is derived from an EMBL/GenBank/DDBJ whole genome shotgun (WGS) entry which is preliminary data.</text>
</comment>
<gene>
    <name evidence="11" type="ORF">MKZ38_003089</name>
</gene>
<feature type="transmembrane region" description="Helical" evidence="9">
    <location>
        <begin position="329"/>
        <end position="350"/>
    </location>
</feature>
<dbReference type="PROSITE" id="PS00216">
    <property type="entry name" value="SUGAR_TRANSPORT_1"/>
    <property type="match status" value="1"/>
</dbReference>
<accession>A0AAD5RWY8</accession>
<evidence type="ECO:0000256" key="5">
    <source>
        <dbReference type="ARBA" id="ARBA00022989"/>
    </source>
</evidence>
<evidence type="ECO:0000259" key="10">
    <source>
        <dbReference type="PROSITE" id="PS50850"/>
    </source>
</evidence>
<feature type="transmembrane region" description="Helical" evidence="9">
    <location>
        <begin position="110"/>
        <end position="129"/>
    </location>
</feature>
<dbReference type="InterPro" id="IPR005829">
    <property type="entry name" value="Sugar_transporter_CS"/>
</dbReference>
<keyword evidence="4 9" id="KW-0812">Transmembrane</keyword>
<evidence type="ECO:0000256" key="6">
    <source>
        <dbReference type="ARBA" id="ARBA00023136"/>
    </source>
</evidence>
<dbReference type="PROSITE" id="PS50850">
    <property type="entry name" value="MFS"/>
    <property type="match status" value="1"/>
</dbReference>
<feature type="transmembrane region" description="Helical" evidence="9">
    <location>
        <begin position="200"/>
        <end position="221"/>
    </location>
</feature>
<dbReference type="AlphaFoldDB" id="A0AAD5RWY8"/>
<dbReference type="PANTHER" id="PTHR48022">
    <property type="entry name" value="PLASTIDIC GLUCOSE TRANSPORTER 4"/>
    <property type="match status" value="1"/>
</dbReference>
<dbReference type="GO" id="GO:0005351">
    <property type="term" value="F:carbohydrate:proton symporter activity"/>
    <property type="evidence" value="ECO:0007669"/>
    <property type="project" value="TreeGrafter"/>
</dbReference>
<evidence type="ECO:0000256" key="4">
    <source>
        <dbReference type="ARBA" id="ARBA00022692"/>
    </source>
</evidence>
<feature type="transmembrane region" description="Helical" evidence="9">
    <location>
        <begin position="357"/>
        <end position="380"/>
    </location>
</feature>
<dbReference type="Gene3D" id="1.20.1250.20">
    <property type="entry name" value="MFS general substrate transporter like domains"/>
    <property type="match status" value="1"/>
</dbReference>
<dbReference type="EMBL" id="JAKWBI020000019">
    <property type="protein sequence ID" value="KAJ2906052.1"/>
    <property type="molecule type" value="Genomic_DNA"/>
</dbReference>
<feature type="region of interest" description="Disordered" evidence="8">
    <location>
        <begin position="1"/>
        <end position="23"/>
    </location>
</feature>
<evidence type="ECO:0000256" key="7">
    <source>
        <dbReference type="RuleBase" id="RU003346"/>
    </source>
</evidence>
<dbReference type="InterPro" id="IPR005828">
    <property type="entry name" value="MFS_sugar_transport-like"/>
</dbReference>
<dbReference type="InterPro" id="IPR020846">
    <property type="entry name" value="MFS_dom"/>
</dbReference>
<dbReference type="InterPro" id="IPR036259">
    <property type="entry name" value="MFS_trans_sf"/>
</dbReference>
<feature type="transmembrane region" description="Helical" evidence="9">
    <location>
        <begin position="428"/>
        <end position="445"/>
    </location>
</feature>
<dbReference type="SUPFAM" id="SSF103473">
    <property type="entry name" value="MFS general substrate transporter"/>
    <property type="match status" value="1"/>
</dbReference>
<keyword evidence="12" id="KW-1185">Reference proteome</keyword>
<name>A0AAD5RWY8_9PEZI</name>
<feature type="transmembrane region" description="Helical" evidence="9">
    <location>
        <begin position="141"/>
        <end position="160"/>
    </location>
</feature>
<organism evidence="11 12">
    <name type="scientific">Zalerion maritima</name>
    <dbReference type="NCBI Taxonomy" id="339359"/>
    <lineage>
        <taxon>Eukaryota</taxon>
        <taxon>Fungi</taxon>
        <taxon>Dikarya</taxon>
        <taxon>Ascomycota</taxon>
        <taxon>Pezizomycotina</taxon>
        <taxon>Sordariomycetes</taxon>
        <taxon>Lulworthiomycetidae</taxon>
        <taxon>Lulworthiales</taxon>
        <taxon>Lulworthiaceae</taxon>
        <taxon>Zalerion</taxon>
    </lineage>
</organism>
<dbReference type="NCBIfam" id="TIGR00879">
    <property type="entry name" value="SP"/>
    <property type="match status" value="1"/>
</dbReference>
<feature type="transmembrane region" description="Helical" evidence="9">
    <location>
        <begin position="81"/>
        <end position="103"/>
    </location>
</feature>
<dbReference type="InterPro" id="IPR003663">
    <property type="entry name" value="Sugar/inositol_transpt"/>
</dbReference>
<feature type="transmembrane region" description="Helical" evidence="9">
    <location>
        <begin position="457"/>
        <end position="479"/>
    </location>
</feature>
<feature type="transmembrane region" description="Helical" evidence="9">
    <location>
        <begin position="39"/>
        <end position="61"/>
    </location>
</feature>
<feature type="transmembrane region" description="Helical" evidence="9">
    <location>
        <begin position="392"/>
        <end position="416"/>
    </location>
</feature>
<dbReference type="Proteomes" id="UP001201980">
    <property type="component" value="Unassembled WGS sequence"/>
</dbReference>
<dbReference type="InterPro" id="IPR050360">
    <property type="entry name" value="MFS_Sugar_Transporters"/>
</dbReference>
<sequence length="533" mass="60011">MGLLDKLKSKGNDPNQQANEEAPEFERVTWYKEPGLRKLYFYAFVLCVASATTGYDGMLFNSVQNMESWKSKFDNPEGSELGLLGALYQIGSLASIPFVPIFTDNLGRKVPIIIGCVIMIVGAIIQGTAHDMPAFMGGRVMLGFGNSLSQIASPMLLTEICHPQHRARLTTIYNCLWNVGALIVSWLAFGTHYIGNDWAWRIPSILQALPSIIQIAFIWFVPESPRFLIAKDKHDKALQIFSKYHANGDVNNPTVQFEYREVKETIRMEMESKHNSSYMDFFRTKGNRYRLAVLISLGFFSQWSGNAIISNYISKLYDSAGITGETKKLGLSGGQTGLALVVSVTMAMLVDKFGRRPLFLIATGGMCGTFVIWTLTAGLYEDHGSPGANYAMVVFVWIFGIFYSVAWSGLLVGYAIEILPYRLRGKGLMILNICIQGALTLNIYANPVAFDYFEPHVWKFYLIYTCWIFLEFLFVYFMYVETRGPTLEELAKIIDGDEATVAQVDIHQVEKEMHLTGTHEELQDSPRKTEDRI</sequence>
<dbReference type="GO" id="GO:0016020">
    <property type="term" value="C:membrane"/>
    <property type="evidence" value="ECO:0007669"/>
    <property type="project" value="UniProtKB-SubCell"/>
</dbReference>
<evidence type="ECO:0000256" key="3">
    <source>
        <dbReference type="ARBA" id="ARBA00022448"/>
    </source>
</evidence>
<evidence type="ECO:0000313" key="12">
    <source>
        <dbReference type="Proteomes" id="UP001201980"/>
    </source>
</evidence>
<reference evidence="11" key="1">
    <citation type="submission" date="2022-07" db="EMBL/GenBank/DDBJ databases">
        <title>Draft genome sequence of Zalerion maritima ATCC 34329, a (micro)plastics degrading marine fungus.</title>
        <authorList>
            <person name="Paco A."/>
            <person name="Goncalves M.F.M."/>
            <person name="Rocha-Santos T.A.P."/>
            <person name="Alves A."/>
        </authorList>
    </citation>
    <scope>NUCLEOTIDE SEQUENCE</scope>
    <source>
        <strain evidence="11">ATCC 34329</strain>
    </source>
</reference>